<evidence type="ECO:0000313" key="2">
    <source>
        <dbReference type="EMBL" id="OQE85345.1"/>
    </source>
</evidence>
<sequence length="220" mass="25213">MRCICMIVGTFANTQQAVSPSTLWWLEFRMRVLLQQLAKIHIEETHDSNADRTILGDRFDWDMEFHERLLSSTGPFDNTMRCVGGIVGTFANTQQPVMQGHSTIEQYRRELKSGSRRQPSPFDHEEGERQNEDITKFATLLPLNVPSTIVSQQEVDNENVVDRSILVLGNGQLERTMDLHLRATRRDNGYRSTMNTIHRRGQHLIKRHFDTTPPPAGISA</sequence>
<evidence type="ECO:0000313" key="3">
    <source>
        <dbReference type="Proteomes" id="UP000191691"/>
    </source>
</evidence>
<proteinExistence type="predicted"/>
<protein>
    <submittedName>
        <fullName evidence="2">Uncharacterized protein</fullName>
    </submittedName>
</protein>
<organism evidence="2 3">
    <name type="scientific">Penicillium nalgiovense</name>
    <dbReference type="NCBI Taxonomy" id="60175"/>
    <lineage>
        <taxon>Eukaryota</taxon>
        <taxon>Fungi</taxon>
        <taxon>Dikarya</taxon>
        <taxon>Ascomycota</taxon>
        <taxon>Pezizomycotina</taxon>
        <taxon>Eurotiomycetes</taxon>
        <taxon>Eurotiomycetidae</taxon>
        <taxon>Eurotiales</taxon>
        <taxon>Aspergillaceae</taxon>
        <taxon>Penicillium</taxon>
    </lineage>
</organism>
<reference evidence="3" key="1">
    <citation type="journal article" date="2017" name="Nat. Microbiol.">
        <title>Global analysis of biosynthetic gene clusters reveals vast potential of secondary metabolite production in Penicillium species.</title>
        <authorList>
            <person name="Nielsen J.C."/>
            <person name="Grijseels S."/>
            <person name="Prigent S."/>
            <person name="Ji B."/>
            <person name="Dainat J."/>
            <person name="Nielsen K.F."/>
            <person name="Frisvad J.C."/>
            <person name="Workman M."/>
            <person name="Nielsen J."/>
        </authorList>
    </citation>
    <scope>NUCLEOTIDE SEQUENCE [LARGE SCALE GENOMIC DNA]</scope>
    <source>
        <strain evidence="3">IBT 13039</strain>
    </source>
</reference>
<evidence type="ECO:0000256" key="1">
    <source>
        <dbReference type="SAM" id="MobiDB-lite"/>
    </source>
</evidence>
<dbReference type="Proteomes" id="UP000191691">
    <property type="component" value="Unassembled WGS sequence"/>
</dbReference>
<accession>A0A1V6YD87</accession>
<keyword evidence="3" id="KW-1185">Reference proteome</keyword>
<dbReference type="EMBL" id="MOOB01000024">
    <property type="protein sequence ID" value="OQE85345.1"/>
    <property type="molecule type" value="Genomic_DNA"/>
</dbReference>
<gene>
    <name evidence="2" type="ORF">PENNAL_c0024G11750</name>
</gene>
<name>A0A1V6YD87_PENNA</name>
<comment type="caution">
    <text evidence="2">The sequence shown here is derived from an EMBL/GenBank/DDBJ whole genome shotgun (WGS) entry which is preliminary data.</text>
</comment>
<feature type="region of interest" description="Disordered" evidence="1">
    <location>
        <begin position="110"/>
        <end position="130"/>
    </location>
</feature>
<dbReference type="AlphaFoldDB" id="A0A1V6YD87"/>